<keyword evidence="1" id="KW-0732">Signal</keyword>
<dbReference type="Gene3D" id="2.130.10.10">
    <property type="entry name" value="YVTN repeat-like/Quinoprotein amine dehydrogenase"/>
    <property type="match status" value="3"/>
</dbReference>
<dbReference type="InterPro" id="IPR048954">
    <property type="entry name" value="PorZ_N"/>
</dbReference>
<dbReference type="AlphaFoldDB" id="A0A238ZRF0"/>
<dbReference type="EMBL" id="FZNS01000009">
    <property type="protein sequence ID" value="SNR85233.1"/>
    <property type="molecule type" value="Genomic_DNA"/>
</dbReference>
<dbReference type="RefSeq" id="WP_089333616.1">
    <property type="nucleotide sequence ID" value="NZ_FZNS01000009.1"/>
</dbReference>
<dbReference type="Proteomes" id="UP000198310">
    <property type="component" value="Unassembled WGS sequence"/>
</dbReference>
<dbReference type="SUPFAM" id="SSF63829">
    <property type="entry name" value="Calcium-dependent phosphotriesterase"/>
    <property type="match status" value="1"/>
</dbReference>
<feature type="signal peptide" evidence="1">
    <location>
        <begin position="1"/>
        <end position="25"/>
    </location>
</feature>
<evidence type="ECO:0000313" key="4">
    <source>
        <dbReference type="Proteomes" id="UP000198310"/>
    </source>
</evidence>
<dbReference type="InterPro" id="IPR015943">
    <property type="entry name" value="WD40/YVTN_repeat-like_dom_sf"/>
</dbReference>
<keyword evidence="4" id="KW-1185">Reference proteome</keyword>
<feature type="chain" id="PRO_5013325878" evidence="1">
    <location>
        <begin position="26"/>
        <end position="781"/>
    </location>
</feature>
<dbReference type="SUPFAM" id="SSF63825">
    <property type="entry name" value="YWTD domain"/>
    <property type="match status" value="2"/>
</dbReference>
<organism evidence="3 4">
    <name type="scientific">Hymenobacter mucosus</name>
    <dbReference type="NCBI Taxonomy" id="1411120"/>
    <lineage>
        <taxon>Bacteria</taxon>
        <taxon>Pseudomonadati</taxon>
        <taxon>Bacteroidota</taxon>
        <taxon>Cytophagia</taxon>
        <taxon>Cytophagales</taxon>
        <taxon>Hymenobacteraceae</taxon>
        <taxon>Hymenobacter</taxon>
    </lineage>
</organism>
<dbReference type="Pfam" id="PF07494">
    <property type="entry name" value="Reg_prop"/>
    <property type="match status" value="1"/>
</dbReference>
<reference evidence="4" key="1">
    <citation type="submission" date="2017-06" db="EMBL/GenBank/DDBJ databases">
        <authorList>
            <person name="Varghese N."/>
            <person name="Submissions S."/>
        </authorList>
    </citation>
    <scope>NUCLEOTIDE SEQUENCE [LARGE SCALE GENOMIC DNA]</scope>
    <source>
        <strain evidence="4">DSM 28041</strain>
    </source>
</reference>
<evidence type="ECO:0000259" key="2">
    <source>
        <dbReference type="Pfam" id="PF21544"/>
    </source>
</evidence>
<dbReference type="InterPro" id="IPR011110">
    <property type="entry name" value="Reg_prop"/>
</dbReference>
<proteinExistence type="predicted"/>
<accession>A0A238ZRF0</accession>
<protein>
    <submittedName>
        <fullName evidence="3">Por secretion system C-terminal sorting domain-containing protein</fullName>
    </submittedName>
</protein>
<name>A0A238ZRF0_9BACT</name>
<sequence length="781" mass="83816">MTLSLRLGRGVVLLALLLTSGTALAQFTAGYGDWQLHLPINRAKALADVGDRIYVAAEDAFFYYDKELNTTQLLSTRDGLHDAGLSTLAFDSVSQQLVIAYRSTNLDILRLRDGAILNIADIARKEIQGQKTVNHINIANRVAYLACSFGIVAVDLTKLEIKDSYTNIGPNGSVVQVYATAVAGGVLYAATSGGVLHASLTSNLLDYRAWTTDFAARVNDPFRTVAAQDGRVYVGINNDRLYRYNPGQPAQGWQAVASPSGVEFRQLMPSRAGLLVTDAQRVSVLNTNTGTITATLSPALLRNARTAIRARNGSFYVADFNNGLLAIAADGQTTQQFITNSPAFPQGQGVLADARTNTVTVFGGGYGERYLQQDFYRGFAEYQNGRWTTISAQTQPAAQYPNPKDLSRGTRTPDGTLYAGSYGNGLLEWKGPGNFRLFNPTVGLPNPLRSAIADANYARVTDVAADADGKVWVVNRHQVAGQSGLFLFDPVATTWTTVPYFSGSDNLDRIALDDAGNVWVTRARAPLNTIQGINVVNPATNENRYFGTSDGLPAGSEVFDIVKDRNGDIWVATNKGPVVFNDASSAFDTSLGFQAPIVRRGEGTGFRILMDEPVRTIAVDGGNRKWFGTDRGLWLFSADGDEALLHFTTANSPLPSDRIVDVDVNDKTGEVFVVTDGGVVSYRGSATVTEGKPECAKVTPNPVRTNFTGQVGISGLANNGTVKITDVTGKLVYQTRASGGTVVWGLTDYNGRKVQSGVYLVLSSDADGKNGCISKVAVVDK</sequence>
<feature type="domain" description="PorZ N-terminal beta-propeller" evidence="2">
    <location>
        <begin position="53"/>
        <end position="211"/>
    </location>
</feature>
<evidence type="ECO:0000313" key="3">
    <source>
        <dbReference type="EMBL" id="SNR85233.1"/>
    </source>
</evidence>
<dbReference type="Pfam" id="PF21544">
    <property type="entry name" value="PorZ_N_b_propeller"/>
    <property type="match status" value="1"/>
</dbReference>
<evidence type="ECO:0000256" key="1">
    <source>
        <dbReference type="SAM" id="SignalP"/>
    </source>
</evidence>
<gene>
    <name evidence="3" type="ORF">SAMN06269173_10938</name>
</gene>